<dbReference type="InterPro" id="IPR020635">
    <property type="entry name" value="Tyr_kinase_cat_dom"/>
</dbReference>
<keyword evidence="7" id="KW-0808">Transferase</keyword>
<evidence type="ECO:0000256" key="2">
    <source>
        <dbReference type="ARBA" id="ARBA00022741"/>
    </source>
</evidence>
<dbReference type="PANTHER" id="PTHR47989">
    <property type="entry name" value="OS01G0750732 PROTEIN"/>
    <property type="match status" value="1"/>
</dbReference>
<dbReference type="PROSITE" id="PS50011">
    <property type="entry name" value="PROTEIN_KINASE_DOM"/>
    <property type="match status" value="1"/>
</dbReference>
<organism evidence="6 7">
    <name type="scientific">Arachis duranensis</name>
    <name type="common">Wild peanut</name>
    <dbReference type="NCBI Taxonomy" id="130453"/>
    <lineage>
        <taxon>Eukaryota</taxon>
        <taxon>Viridiplantae</taxon>
        <taxon>Streptophyta</taxon>
        <taxon>Embryophyta</taxon>
        <taxon>Tracheophyta</taxon>
        <taxon>Spermatophyta</taxon>
        <taxon>Magnoliopsida</taxon>
        <taxon>eudicotyledons</taxon>
        <taxon>Gunneridae</taxon>
        <taxon>Pentapetalae</taxon>
        <taxon>rosids</taxon>
        <taxon>fabids</taxon>
        <taxon>Fabales</taxon>
        <taxon>Fabaceae</taxon>
        <taxon>Papilionoideae</taxon>
        <taxon>50 kb inversion clade</taxon>
        <taxon>dalbergioids sensu lato</taxon>
        <taxon>Dalbergieae</taxon>
        <taxon>Pterocarpus clade</taxon>
        <taxon>Arachis</taxon>
    </lineage>
</organism>
<dbReference type="CDD" id="cd14066">
    <property type="entry name" value="STKc_IRAK"/>
    <property type="match status" value="1"/>
</dbReference>
<protein>
    <submittedName>
        <fullName evidence="7">Probable serine/threonine-protein kinase PBL5</fullName>
    </submittedName>
</protein>
<feature type="domain" description="Protein kinase" evidence="5">
    <location>
        <begin position="276"/>
        <end position="543"/>
    </location>
</feature>
<keyword evidence="2" id="KW-0547">Nucleotide-binding</keyword>
<dbReference type="InterPro" id="IPR000719">
    <property type="entry name" value="Prot_kinase_dom"/>
</dbReference>
<feature type="region of interest" description="Disordered" evidence="4">
    <location>
        <begin position="163"/>
        <end position="202"/>
    </location>
</feature>
<gene>
    <name evidence="7" type="primary">LOC107471636</name>
</gene>
<dbReference type="GO" id="GO:0004713">
    <property type="term" value="F:protein tyrosine kinase activity"/>
    <property type="evidence" value="ECO:0007669"/>
    <property type="project" value="InterPro"/>
</dbReference>
<reference evidence="7" key="2">
    <citation type="submission" date="2025-08" db="UniProtKB">
        <authorList>
            <consortium name="RefSeq"/>
        </authorList>
    </citation>
    <scope>IDENTIFICATION</scope>
    <source>
        <tissue evidence="7">Whole plant</tissue>
    </source>
</reference>
<dbReference type="KEGG" id="adu:107471636"/>
<dbReference type="Gene3D" id="1.10.510.10">
    <property type="entry name" value="Transferase(Phosphotransferase) domain 1"/>
    <property type="match status" value="1"/>
</dbReference>
<dbReference type="SMART" id="SM00219">
    <property type="entry name" value="TyrKc"/>
    <property type="match status" value="1"/>
</dbReference>
<dbReference type="PROSITE" id="PS00109">
    <property type="entry name" value="PROTEIN_KINASE_TYR"/>
    <property type="match status" value="1"/>
</dbReference>
<dbReference type="GO" id="GO:0005524">
    <property type="term" value="F:ATP binding"/>
    <property type="evidence" value="ECO:0007669"/>
    <property type="project" value="UniProtKB-KW"/>
</dbReference>
<keyword evidence="3" id="KW-0067">ATP-binding</keyword>
<keyword evidence="1" id="KW-0723">Serine/threonine-protein kinase</keyword>
<dbReference type="GO" id="GO:0004674">
    <property type="term" value="F:protein serine/threonine kinase activity"/>
    <property type="evidence" value="ECO:0007669"/>
    <property type="project" value="UniProtKB-KW"/>
</dbReference>
<feature type="compositionally biased region" description="Low complexity" evidence="4">
    <location>
        <begin position="192"/>
        <end position="202"/>
    </location>
</feature>
<dbReference type="PANTHER" id="PTHR47989:SF8">
    <property type="entry name" value="INACTIVE PROTEIN KINASE SELMODRAFT_444075-LIKE"/>
    <property type="match status" value="1"/>
</dbReference>
<dbReference type="InterPro" id="IPR011009">
    <property type="entry name" value="Kinase-like_dom_sf"/>
</dbReference>
<keyword evidence="7" id="KW-0418">Kinase</keyword>
<dbReference type="FunFam" id="1.10.510.10:FF:000849">
    <property type="entry name" value="receptor-like cytosolic serine/threonine-protein kinase RBK1 isoform X1"/>
    <property type="match status" value="1"/>
</dbReference>
<feature type="region of interest" description="Disordered" evidence="4">
    <location>
        <begin position="557"/>
        <end position="583"/>
    </location>
</feature>
<dbReference type="RefSeq" id="XP_015946613.2">
    <property type="nucleotide sequence ID" value="XM_016091127.3"/>
</dbReference>
<dbReference type="Pfam" id="PF07714">
    <property type="entry name" value="PK_Tyr_Ser-Thr"/>
    <property type="match status" value="1"/>
</dbReference>
<evidence type="ECO:0000256" key="1">
    <source>
        <dbReference type="ARBA" id="ARBA00022527"/>
    </source>
</evidence>
<feature type="compositionally biased region" description="Polar residues" evidence="4">
    <location>
        <begin position="163"/>
        <end position="178"/>
    </location>
</feature>
<dbReference type="FunFam" id="3.30.200.20:FF:000604">
    <property type="entry name" value="Proline-rich receptor-like protein kinase PERK8"/>
    <property type="match status" value="1"/>
</dbReference>
<evidence type="ECO:0000313" key="6">
    <source>
        <dbReference type="Proteomes" id="UP000515211"/>
    </source>
</evidence>
<evidence type="ECO:0000313" key="7">
    <source>
        <dbReference type="RefSeq" id="XP_015946613.2"/>
    </source>
</evidence>
<dbReference type="InterPro" id="IPR001245">
    <property type="entry name" value="Ser-Thr/Tyr_kinase_cat_dom"/>
</dbReference>
<evidence type="ECO:0000256" key="4">
    <source>
        <dbReference type="SAM" id="MobiDB-lite"/>
    </source>
</evidence>
<dbReference type="InterPro" id="IPR008266">
    <property type="entry name" value="Tyr_kinase_AS"/>
</dbReference>
<evidence type="ECO:0000259" key="5">
    <source>
        <dbReference type="PROSITE" id="PS50011"/>
    </source>
</evidence>
<proteinExistence type="predicted"/>
<dbReference type="Gene3D" id="3.30.200.20">
    <property type="entry name" value="Phosphorylase Kinase, domain 1"/>
    <property type="match status" value="1"/>
</dbReference>
<sequence length="583" mass="66229">MAEEEVQVDQVQVNQQQQRVVMIQDASREVNLEAIMMATKKFSLKSGDHLTIVPILDWFSSPMGYMMRVDSNYFISTNKKVIEEHSKRWLDLRNSDLFDHFKKNEIRFKVEVVAGPATEIAYNAVKEFQATRLVVDKRMHKEIKHNLDKFSCRLYKIKGNNSIERLKPTKSTDNNNGCKSHGKRHENADEQSSLGIRSSSSSDMFSSSIYSSSTEASTSSSVASSRQLGQQIDNNLEQQQPDFKNPVCSKCKNRRPRPRLKIELSYSELSKATNGFSQKNFLSEGGFGAVYKGQLSNGMRVAVKQHKNASFQGDKEFQSEVSVLREARHENVLMLLGSCSEGHNRILVYEYVCNGSLAQHLSQHSRSPLSWEDRIKVAIGAAKGLLYLHSKNIIHRDLRPNNILITHDHYPLLGDFGLARIQNQDSIYSTEVVGTLGYLAPEYAECGKVSTKTDVYSFGVVLLELITGMRTIDKRLGGRSLVGWARPLLRERNYPDLIDERIKEDYDIHQLFWMVRLAEKCLSRDPQRRLSMLAVVNALNGIVEGSTCIKIKEYSPARSDSFYSDSESDNDEDELHGYESEEV</sequence>
<dbReference type="AlphaFoldDB" id="A0A6P4BVA7"/>
<dbReference type="SUPFAM" id="SSF56112">
    <property type="entry name" value="Protein kinase-like (PK-like)"/>
    <property type="match status" value="1"/>
</dbReference>
<reference evidence="6" key="1">
    <citation type="journal article" date="2016" name="Nat. Genet.">
        <title>The genome sequences of Arachis duranensis and Arachis ipaensis, the diploid ancestors of cultivated peanut.</title>
        <authorList>
            <person name="Bertioli D.J."/>
            <person name="Cannon S.B."/>
            <person name="Froenicke L."/>
            <person name="Huang G."/>
            <person name="Farmer A.D."/>
            <person name="Cannon E.K."/>
            <person name="Liu X."/>
            <person name="Gao D."/>
            <person name="Clevenger J."/>
            <person name="Dash S."/>
            <person name="Ren L."/>
            <person name="Moretzsohn M.C."/>
            <person name="Shirasawa K."/>
            <person name="Huang W."/>
            <person name="Vidigal B."/>
            <person name="Abernathy B."/>
            <person name="Chu Y."/>
            <person name="Niederhuth C.E."/>
            <person name="Umale P."/>
            <person name="Araujo A.C."/>
            <person name="Kozik A."/>
            <person name="Kim K.D."/>
            <person name="Burow M.D."/>
            <person name="Varshney R.K."/>
            <person name="Wang X."/>
            <person name="Zhang X."/>
            <person name="Barkley N."/>
            <person name="Guimaraes P.M."/>
            <person name="Isobe S."/>
            <person name="Guo B."/>
            <person name="Liao B."/>
            <person name="Stalker H.T."/>
            <person name="Schmitz R.J."/>
            <person name="Scheffler B.E."/>
            <person name="Leal-Bertioli S.C."/>
            <person name="Xun X."/>
            <person name="Jackson S.A."/>
            <person name="Michelmore R."/>
            <person name="Ozias-Akins P."/>
        </authorList>
    </citation>
    <scope>NUCLEOTIDE SEQUENCE [LARGE SCALE GENOMIC DNA]</scope>
    <source>
        <strain evidence="6">cv. V14167</strain>
    </source>
</reference>
<name>A0A6P4BVA7_ARADU</name>
<dbReference type="Proteomes" id="UP000515211">
    <property type="component" value="Chromosome 10"/>
</dbReference>
<accession>A0A6P4BVA7</accession>
<keyword evidence="6" id="KW-1185">Reference proteome</keyword>
<evidence type="ECO:0000256" key="3">
    <source>
        <dbReference type="ARBA" id="ARBA00022840"/>
    </source>
</evidence>
<dbReference type="GeneID" id="107471636"/>